<name>A0ABR1B4Y6_POLSC</name>
<organism evidence="8 9">
    <name type="scientific">Polyplax serrata</name>
    <name type="common">Common mouse louse</name>
    <dbReference type="NCBI Taxonomy" id="468196"/>
    <lineage>
        <taxon>Eukaryota</taxon>
        <taxon>Metazoa</taxon>
        <taxon>Ecdysozoa</taxon>
        <taxon>Arthropoda</taxon>
        <taxon>Hexapoda</taxon>
        <taxon>Insecta</taxon>
        <taxon>Pterygota</taxon>
        <taxon>Neoptera</taxon>
        <taxon>Paraneoptera</taxon>
        <taxon>Psocodea</taxon>
        <taxon>Troctomorpha</taxon>
        <taxon>Phthiraptera</taxon>
        <taxon>Anoplura</taxon>
        <taxon>Polyplacidae</taxon>
        <taxon>Polyplax</taxon>
    </lineage>
</organism>
<evidence type="ECO:0000256" key="3">
    <source>
        <dbReference type="ARBA" id="ARBA00022692"/>
    </source>
</evidence>
<dbReference type="PANTHER" id="PTHR10926">
    <property type="entry name" value="CELL CYCLE CONTROL PROTEIN 50"/>
    <property type="match status" value="1"/>
</dbReference>
<accession>A0ABR1B4Y6</accession>
<keyword evidence="4 7" id="KW-1133">Transmembrane helix</keyword>
<evidence type="ECO:0000256" key="5">
    <source>
        <dbReference type="ARBA" id="ARBA00023136"/>
    </source>
</evidence>
<evidence type="ECO:0008006" key="10">
    <source>
        <dbReference type="Google" id="ProtNLM"/>
    </source>
</evidence>
<evidence type="ECO:0000256" key="7">
    <source>
        <dbReference type="SAM" id="Phobius"/>
    </source>
</evidence>
<reference evidence="8 9" key="1">
    <citation type="submission" date="2023-09" db="EMBL/GenBank/DDBJ databases">
        <title>Genomes of two closely related lineages of the louse Polyplax serrata with different host specificities.</title>
        <authorList>
            <person name="Martinu J."/>
            <person name="Tarabai H."/>
            <person name="Stefka J."/>
            <person name="Hypsa V."/>
        </authorList>
    </citation>
    <scope>NUCLEOTIDE SEQUENCE [LARGE SCALE GENOMIC DNA]</scope>
    <source>
        <strain evidence="8">98ZLc_SE</strain>
    </source>
</reference>
<evidence type="ECO:0000256" key="6">
    <source>
        <dbReference type="PIRNR" id="PIRNR015840"/>
    </source>
</evidence>
<keyword evidence="5 6" id="KW-0472">Membrane</keyword>
<evidence type="ECO:0000256" key="2">
    <source>
        <dbReference type="ARBA" id="ARBA00009457"/>
    </source>
</evidence>
<evidence type="ECO:0000256" key="4">
    <source>
        <dbReference type="ARBA" id="ARBA00022989"/>
    </source>
</evidence>
<keyword evidence="9" id="KW-1185">Reference proteome</keyword>
<dbReference type="PIRSF" id="PIRSF015840">
    <property type="entry name" value="DUF284_TM_euk"/>
    <property type="match status" value="1"/>
</dbReference>
<evidence type="ECO:0000256" key="1">
    <source>
        <dbReference type="ARBA" id="ARBA00004141"/>
    </source>
</evidence>
<dbReference type="EMBL" id="JAWJWF010000003">
    <property type="protein sequence ID" value="KAK6634989.1"/>
    <property type="molecule type" value="Genomic_DNA"/>
</dbReference>
<protein>
    <recommendedName>
        <fullName evidence="10">P4-ATPase flippase complex beta subunit TMEM30A</fullName>
    </recommendedName>
</protein>
<dbReference type="Proteomes" id="UP001359485">
    <property type="component" value="Unassembled WGS sequence"/>
</dbReference>
<keyword evidence="3 7" id="KW-0812">Transmembrane</keyword>
<comment type="subcellular location">
    <subcellularLocation>
        <location evidence="1">Membrane</location>
        <topology evidence="1">Multi-pass membrane protein</topology>
    </subcellularLocation>
</comment>
<comment type="similarity">
    <text evidence="2 6">Belongs to the CDC50/LEM3 family.</text>
</comment>
<proteinExistence type="inferred from homology"/>
<comment type="caution">
    <text evidence="8">The sequence shown here is derived from an EMBL/GenBank/DDBJ whole genome shotgun (WGS) entry which is preliminary data.</text>
</comment>
<dbReference type="Pfam" id="PF03381">
    <property type="entry name" value="CDC50"/>
    <property type="match status" value="1"/>
</dbReference>
<evidence type="ECO:0000313" key="8">
    <source>
        <dbReference type="EMBL" id="KAK6634989.1"/>
    </source>
</evidence>
<sequence>MPSNVISETDGKSKRPSDSAFKQQRLPAWQPILTASTVLPTFFVIGIAFIPVGIVLLNISDQVQEFSYDYTDCTNSKGVLCSQVEKDDCTCTIPFTLNHSFEGEVMMFYGLTNFYQNHRRYVKSRDDNQLRGKLSDTPSSDCQPFAYGDNKKPVVPCGAIANSLFSDELSLLYEGKPVPLLNIGIAWPSDKTIKFRNPPGDLKLAFQNYSKPKNWKKNLWELDPNNTDNNGLQNEDLIVWMRTAALPTFRKLYRRVNHQVDPFKSGLPKGNYTLVVQYSYQVKSFEGKKKMILSTTSHLGGKNPFLGIAYIVVGAICFLLGIVFLFIHIKCGKSLSNSEDKTMSHEPCGNDWNPPNYLVPLRKHPMGSRAV</sequence>
<gene>
    <name evidence="8" type="ORF">RUM44_000238</name>
</gene>
<evidence type="ECO:0000313" key="9">
    <source>
        <dbReference type="Proteomes" id="UP001359485"/>
    </source>
</evidence>
<dbReference type="InterPro" id="IPR005045">
    <property type="entry name" value="CDC50/LEM3_fam"/>
</dbReference>
<feature type="transmembrane region" description="Helical" evidence="7">
    <location>
        <begin position="32"/>
        <end position="57"/>
    </location>
</feature>
<dbReference type="PANTHER" id="PTHR10926:SF0">
    <property type="entry name" value="CDC50, ISOFORM A"/>
    <property type="match status" value="1"/>
</dbReference>
<feature type="transmembrane region" description="Helical" evidence="7">
    <location>
        <begin position="305"/>
        <end position="327"/>
    </location>
</feature>